<gene>
    <name evidence="12" type="ORF">TIFTF001_011063</name>
</gene>
<keyword evidence="7" id="KW-0238">DNA-binding</keyword>
<evidence type="ECO:0000256" key="7">
    <source>
        <dbReference type="ARBA" id="ARBA00023125"/>
    </source>
</evidence>
<feature type="region of interest" description="Disordered" evidence="10">
    <location>
        <begin position="277"/>
        <end position="322"/>
    </location>
</feature>
<keyword evidence="4" id="KW-0863">Zinc-finger</keyword>
<evidence type="ECO:0000313" key="12">
    <source>
        <dbReference type="EMBL" id="GMN41849.1"/>
    </source>
</evidence>
<keyword evidence="6" id="KW-0805">Transcription regulation</keyword>
<feature type="region of interest" description="Disordered" evidence="10">
    <location>
        <begin position="447"/>
        <end position="482"/>
    </location>
</feature>
<dbReference type="AlphaFoldDB" id="A0AA87ZR17"/>
<evidence type="ECO:0000256" key="8">
    <source>
        <dbReference type="ARBA" id="ARBA00023163"/>
    </source>
</evidence>
<reference evidence="12" key="1">
    <citation type="submission" date="2023-07" db="EMBL/GenBank/DDBJ databases">
        <title>draft genome sequence of fig (Ficus carica).</title>
        <authorList>
            <person name="Takahashi T."/>
            <person name="Nishimura K."/>
        </authorList>
    </citation>
    <scope>NUCLEOTIDE SEQUENCE</scope>
</reference>
<comment type="caution">
    <text evidence="12">The sequence shown here is derived from an EMBL/GenBank/DDBJ whole genome shotgun (WGS) entry which is preliminary data.</text>
</comment>
<evidence type="ECO:0000256" key="1">
    <source>
        <dbReference type="ARBA" id="ARBA00004604"/>
    </source>
</evidence>
<sequence>MLASCETPLRLTSQLRRKQSVLEQSDSIPAKIIELPITLACRNDNDGGSPTQKETLDMRNLREQGVEREPPQDFKRRAKYSSEPHNMYGQRAVMIWFRALRKKIPLSYTLGVSFLVCHLAREAVLTTDIVKWSVEGKLPYFAAFVEIEKRIGQPPSACPISTSVMFRPNESVTAQKLESISASISDSVGLALPPVNFYAIASRYLRELSLPLEKIRPHACRIYEWSMPPDLWLSTNELRLPTRVCVMSILIVAIRILYNLNGFGVWEKSLSTHQTCSTSSGTEESELKQDPDVKKDPGKDSGSPQSVDDIGTNPDRDTSHAQKTELDAAELLCNLEARYNGINKKYGKFLFLHSKDLPTYLQFCKDVVFAGLEPSFEDYEEKRLIDELWDFYQNERDSKTEVEEEAHGSGTVDQKRARVDVECSRTWPRRENKKFRDKGCIGDLSSSWSARDRRGENSDQFDSSQDEQSSEQKDQASADTLKDETAEILKDEAIRLLKSDMEENRFYYIPPRVNPKRFDYLHYVRKRDEGALTYVAHADYYILLRACAKVAKIEIRLLHIGVLSFERRLTWMEHRINHCLHMKPPTFFCEFCSYLGNASVESLGLSNLNI</sequence>
<keyword evidence="13" id="KW-1185">Reference proteome</keyword>
<keyword evidence="3" id="KW-0479">Metal-binding</keyword>
<evidence type="ECO:0000256" key="4">
    <source>
        <dbReference type="ARBA" id="ARBA00022771"/>
    </source>
</evidence>
<dbReference type="GO" id="GO:0042790">
    <property type="term" value="P:nucleolar large rRNA transcription by RNA polymerase I"/>
    <property type="evidence" value="ECO:0007669"/>
    <property type="project" value="TreeGrafter"/>
</dbReference>
<feature type="compositionally biased region" description="Basic and acidic residues" evidence="10">
    <location>
        <begin position="285"/>
        <end position="299"/>
    </location>
</feature>
<evidence type="ECO:0000256" key="3">
    <source>
        <dbReference type="ARBA" id="ARBA00022723"/>
    </source>
</evidence>
<dbReference type="Proteomes" id="UP001187192">
    <property type="component" value="Unassembled WGS sequence"/>
</dbReference>
<evidence type="ECO:0000256" key="9">
    <source>
        <dbReference type="ARBA" id="ARBA00023242"/>
    </source>
</evidence>
<evidence type="ECO:0000256" key="6">
    <source>
        <dbReference type="ARBA" id="ARBA00023015"/>
    </source>
</evidence>
<dbReference type="EMBL" id="BTGU01000013">
    <property type="protein sequence ID" value="GMN41849.1"/>
    <property type="molecule type" value="Genomic_DNA"/>
</dbReference>
<keyword evidence="8" id="KW-0804">Transcription</keyword>
<evidence type="ECO:0000256" key="2">
    <source>
        <dbReference type="ARBA" id="ARBA00006899"/>
    </source>
</evidence>
<accession>A0AA87ZR17</accession>
<dbReference type="PANTHER" id="PTHR31576">
    <property type="entry name" value="TATA BOX-BINDING PROTEIN-ASSOCIATED FACTOR RNA POLYMERASE I SUBUNIT B"/>
    <property type="match status" value="1"/>
</dbReference>
<evidence type="ECO:0000313" key="13">
    <source>
        <dbReference type="Proteomes" id="UP001187192"/>
    </source>
</evidence>
<name>A0AA87ZR17_FICCA</name>
<dbReference type="Pfam" id="PF20645">
    <property type="entry name" value="Rrn7_cyclin_C"/>
    <property type="match status" value="1"/>
</dbReference>
<comment type="subcellular location">
    <subcellularLocation>
        <location evidence="1">Nucleus</location>
        <location evidence="1">Nucleolus</location>
    </subcellularLocation>
</comment>
<proteinExistence type="inferred from homology"/>
<organism evidence="12 13">
    <name type="scientific">Ficus carica</name>
    <name type="common">Common fig</name>
    <dbReference type="NCBI Taxonomy" id="3494"/>
    <lineage>
        <taxon>Eukaryota</taxon>
        <taxon>Viridiplantae</taxon>
        <taxon>Streptophyta</taxon>
        <taxon>Embryophyta</taxon>
        <taxon>Tracheophyta</taxon>
        <taxon>Spermatophyta</taxon>
        <taxon>Magnoliopsida</taxon>
        <taxon>eudicotyledons</taxon>
        <taxon>Gunneridae</taxon>
        <taxon>Pentapetalae</taxon>
        <taxon>rosids</taxon>
        <taxon>fabids</taxon>
        <taxon>Rosales</taxon>
        <taxon>Moraceae</taxon>
        <taxon>Ficeae</taxon>
        <taxon>Ficus</taxon>
    </lineage>
</organism>
<dbReference type="InterPro" id="IPR048538">
    <property type="entry name" value="Rrn7_cyclin_C"/>
</dbReference>
<dbReference type="GO" id="GO:0070860">
    <property type="term" value="C:RNA polymerase I core factor complex"/>
    <property type="evidence" value="ECO:0007669"/>
    <property type="project" value="InterPro"/>
</dbReference>
<protein>
    <recommendedName>
        <fullName evidence="11">Rrn7/TAF1B C-terminal cyclin domain-containing protein</fullName>
    </recommendedName>
</protein>
<feature type="domain" description="Rrn7/TAF1B C-terminal cyclin" evidence="11">
    <location>
        <begin position="176"/>
        <end position="267"/>
    </location>
</feature>
<evidence type="ECO:0000256" key="5">
    <source>
        <dbReference type="ARBA" id="ARBA00022833"/>
    </source>
</evidence>
<evidence type="ECO:0000259" key="11">
    <source>
        <dbReference type="Pfam" id="PF20645"/>
    </source>
</evidence>
<feature type="compositionally biased region" description="Basic and acidic residues" evidence="10">
    <location>
        <begin position="470"/>
        <end position="482"/>
    </location>
</feature>
<dbReference type="GO" id="GO:0008270">
    <property type="term" value="F:zinc ion binding"/>
    <property type="evidence" value="ECO:0007669"/>
    <property type="project" value="UniProtKB-KW"/>
</dbReference>
<keyword evidence="9" id="KW-0539">Nucleus</keyword>
<dbReference type="InterPro" id="IPR033599">
    <property type="entry name" value="TAF1B/Rrn7"/>
</dbReference>
<dbReference type="PANTHER" id="PTHR31576:SF2">
    <property type="entry name" value="TATA BOX-BINDING PROTEIN-ASSOCIATED FACTOR RNA POLYMERASE I SUBUNIT B"/>
    <property type="match status" value="1"/>
</dbReference>
<comment type="similarity">
    <text evidence="2">Belongs to the RRN7/TAF1B family.</text>
</comment>
<evidence type="ECO:0000256" key="10">
    <source>
        <dbReference type="SAM" id="MobiDB-lite"/>
    </source>
</evidence>
<keyword evidence="5" id="KW-0862">Zinc</keyword>
<dbReference type="GO" id="GO:0001164">
    <property type="term" value="F:RNA polymerase I core promoter sequence-specific DNA binding"/>
    <property type="evidence" value="ECO:0007669"/>
    <property type="project" value="InterPro"/>
</dbReference>